<evidence type="ECO:0000313" key="3">
    <source>
        <dbReference type="Proteomes" id="UP001524502"/>
    </source>
</evidence>
<feature type="transmembrane region" description="Helical" evidence="1">
    <location>
        <begin position="12"/>
        <end position="35"/>
    </location>
</feature>
<keyword evidence="1" id="KW-1133">Transmembrane helix</keyword>
<keyword evidence="1" id="KW-0472">Membrane</keyword>
<proteinExistence type="predicted"/>
<protein>
    <recommendedName>
        <fullName evidence="4">Type II secretion system protein</fullName>
    </recommendedName>
</protein>
<reference evidence="2 3" key="1">
    <citation type="submission" date="2022-06" db="EMBL/GenBank/DDBJ databases">
        <title>Isolation of gut microbiota from human fecal samples.</title>
        <authorList>
            <person name="Pamer E.G."/>
            <person name="Barat B."/>
            <person name="Waligurski E."/>
            <person name="Medina S."/>
            <person name="Paddock L."/>
            <person name="Mostad J."/>
        </authorList>
    </citation>
    <scope>NUCLEOTIDE SEQUENCE [LARGE SCALE GENOMIC DNA]</scope>
    <source>
        <strain evidence="2 3">SL.3.17</strain>
    </source>
</reference>
<name>A0ABT1RQN4_9FIRM</name>
<evidence type="ECO:0000256" key="1">
    <source>
        <dbReference type="SAM" id="Phobius"/>
    </source>
</evidence>
<accession>A0ABT1RQN4</accession>
<evidence type="ECO:0000313" key="2">
    <source>
        <dbReference type="EMBL" id="MCQ4637503.1"/>
    </source>
</evidence>
<keyword evidence="1" id="KW-0812">Transmembrane</keyword>
<dbReference type="Proteomes" id="UP001524502">
    <property type="component" value="Unassembled WGS sequence"/>
</dbReference>
<organism evidence="2 3">
    <name type="scientific">Anaerovorax odorimutans</name>
    <dbReference type="NCBI Taxonomy" id="109327"/>
    <lineage>
        <taxon>Bacteria</taxon>
        <taxon>Bacillati</taxon>
        <taxon>Bacillota</taxon>
        <taxon>Clostridia</taxon>
        <taxon>Peptostreptococcales</taxon>
        <taxon>Anaerovoracaceae</taxon>
        <taxon>Anaerovorax</taxon>
    </lineage>
</organism>
<gene>
    <name evidence="2" type="ORF">NE619_12270</name>
</gene>
<keyword evidence="3" id="KW-1185">Reference proteome</keyword>
<dbReference type="RefSeq" id="WP_256132689.1">
    <property type="nucleotide sequence ID" value="NZ_JANFXK010000013.1"/>
</dbReference>
<evidence type="ECO:0008006" key="4">
    <source>
        <dbReference type="Google" id="ProtNLM"/>
    </source>
</evidence>
<sequence>MKKNNSGRSMFLLEIGILLLFFIIAAVVCVTLFVFSGNKNNDANDLSSAVVKAVSVADTIKACKNDLDEARDLLDADDAFTIYYDKDWKTGGEKVYRADVSCREKGLLLTAVISFTRIKDGAVIYRLETKEFLGEELP</sequence>
<dbReference type="EMBL" id="JANFXK010000013">
    <property type="protein sequence ID" value="MCQ4637503.1"/>
    <property type="molecule type" value="Genomic_DNA"/>
</dbReference>
<comment type="caution">
    <text evidence="2">The sequence shown here is derived from an EMBL/GenBank/DDBJ whole genome shotgun (WGS) entry which is preliminary data.</text>
</comment>